<dbReference type="PANTHER" id="PTHR30461">
    <property type="entry name" value="DNA-INVERTASE FROM LAMBDOID PROPHAGE"/>
    <property type="match status" value="1"/>
</dbReference>
<dbReference type="Gene3D" id="3.40.50.1390">
    <property type="entry name" value="Resolvase, N-terminal catalytic domain"/>
    <property type="match status" value="1"/>
</dbReference>
<dbReference type="InterPro" id="IPR036162">
    <property type="entry name" value="Resolvase-like_N_sf"/>
</dbReference>
<evidence type="ECO:0000259" key="3">
    <source>
        <dbReference type="PROSITE" id="PS51737"/>
    </source>
</evidence>
<keyword evidence="5" id="KW-1185">Reference proteome</keyword>
<protein>
    <submittedName>
        <fullName evidence="4">Site-specific DNA recombinase</fullName>
    </submittedName>
</protein>
<dbReference type="SUPFAM" id="SSF53041">
    <property type="entry name" value="Resolvase-like"/>
    <property type="match status" value="1"/>
</dbReference>
<accession>A0A1G7B329</accession>
<dbReference type="InterPro" id="IPR011109">
    <property type="entry name" value="DNA_bind_recombinase_dom"/>
</dbReference>
<dbReference type="EMBL" id="FNAI01000004">
    <property type="protein sequence ID" value="SDE21257.1"/>
    <property type="molecule type" value="Genomic_DNA"/>
</dbReference>
<dbReference type="PROSITE" id="PS51736">
    <property type="entry name" value="RECOMBINASES_3"/>
    <property type="match status" value="1"/>
</dbReference>
<dbReference type="GO" id="GO:0003677">
    <property type="term" value="F:DNA binding"/>
    <property type="evidence" value="ECO:0007669"/>
    <property type="project" value="InterPro"/>
</dbReference>
<dbReference type="GO" id="GO:0000150">
    <property type="term" value="F:DNA strand exchange activity"/>
    <property type="evidence" value="ECO:0007669"/>
    <property type="project" value="InterPro"/>
</dbReference>
<evidence type="ECO:0000313" key="5">
    <source>
        <dbReference type="Proteomes" id="UP000199072"/>
    </source>
</evidence>
<name>A0A1G7B329_9SPHI</name>
<dbReference type="Proteomes" id="UP000199072">
    <property type="component" value="Unassembled WGS sequence"/>
</dbReference>
<dbReference type="RefSeq" id="WP_091149563.1">
    <property type="nucleotide sequence ID" value="NZ_FNAI01000004.1"/>
</dbReference>
<feature type="coiled-coil region" evidence="1">
    <location>
        <begin position="349"/>
        <end position="383"/>
    </location>
</feature>
<keyword evidence="1" id="KW-0175">Coiled coil</keyword>
<dbReference type="OrthoDB" id="9797501at2"/>
<feature type="domain" description="Resolvase/invertase-type recombinase catalytic" evidence="2">
    <location>
        <begin position="5"/>
        <end position="153"/>
    </location>
</feature>
<dbReference type="AlphaFoldDB" id="A0A1G7B329"/>
<dbReference type="Pfam" id="PF00239">
    <property type="entry name" value="Resolvase"/>
    <property type="match status" value="1"/>
</dbReference>
<evidence type="ECO:0000313" key="4">
    <source>
        <dbReference type="EMBL" id="SDE21257.1"/>
    </source>
</evidence>
<sequence length="496" mass="56623">METKRVGIFIRVSTDMQVQDESPEHHEQRARWYVNSKDGWQVIEVYRLDAVSGKSVMQQPETKRMLADVRSGHITGLVFSKLARLARNTKELLEFAEIFRACGADLISLSESIDTSTPAGRLFYTMIAAMAQWEREEIASRVAASVPVRARMGKPLGGQASFGYRWVESELVIDEAEAPVRKLMYELFVKHQRKLTTAKALNDAGYRTRNGSKFTRQTVMRLLRDSAAKGERRANYTRSRGDGKAWSIKPQSEWIVMPCPAIVPKELWDECNAILDMQDGLKKPRGPKAVYLLSGFVRCACGNTMYVYHNSKTYVCKACKNRITVADLDEIYQAYLREYLSTINHATYAEATDRELQEKKSLLETLKKDRAKLSRQADEMLSLRISGEMGRELFAEKYRPIEERILQMDVRRPELEAEIDVRAVQAMSSEIVVSEIRTLYDQWAQLPFGQKRGIVETITKSIEIDREDITITLAYAPSIPLNAENSARTNMDSYLL</sequence>
<evidence type="ECO:0000259" key="2">
    <source>
        <dbReference type="PROSITE" id="PS51736"/>
    </source>
</evidence>
<dbReference type="PANTHER" id="PTHR30461:SF23">
    <property type="entry name" value="DNA RECOMBINASE-RELATED"/>
    <property type="match status" value="1"/>
</dbReference>
<dbReference type="Pfam" id="PF07508">
    <property type="entry name" value="Recombinase"/>
    <property type="match status" value="1"/>
</dbReference>
<dbReference type="InterPro" id="IPR038109">
    <property type="entry name" value="DNA_bind_recomb_sf"/>
</dbReference>
<dbReference type="InterPro" id="IPR006119">
    <property type="entry name" value="Resolv_N"/>
</dbReference>
<evidence type="ECO:0000256" key="1">
    <source>
        <dbReference type="SAM" id="Coils"/>
    </source>
</evidence>
<dbReference type="Gene3D" id="3.90.1750.20">
    <property type="entry name" value="Putative Large Serine Recombinase, Chain B, Domain 2"/>
    <property type="match status" value="1"/>
</dbReference>
<proteinExistence type="predicted"/>
<dbReference type="PROSITE" id="PS51737">
    <property type="entry name" value="RECOMBINASE_DNA_BIND"/>
    <property type="match status" value="1"/>
</dbReference>
<dbReference type="InterPro" id="IPR050639">
    <property type="entry name" value="SSR_resolvase"/>
</dbReference>
<organism evidence="4 5">
    <name type="scientific">Mucilaginibacter pineti</name>
    <dbReference type="NCBI Taxonomy" id="1391627"/>
    <lineage>
        <taxon>Bacteria</taxon>
        <taxon>Pseudomonadati</taxon>
        <taxon>Bacteroidota</taxon>
        <taxon>Sphingobacteriia</taxon>
        <taxon>Sphingobacteriales</taxon>
        <taxon>Sphingobacteriaceae</taxon>
        <taxon>Mucilaginibacter</taxon>
    </lineage>
</organism>
<reference evidence="4 5" key="1">
    <citation type="submission" date="2016-10" db="EMBL/GenBank/DDBJ databases">
        <authorList>
            <person name="de Groot N.N."/>
        </authorList>
    </citation>
    <scope>NUCLEOTIDE SEQUENCE [LARGE SCALE GENOMIC DNA]</scope>
    <source>
        <strain evidence="4 5">47C3B</strain>
    </source>
</reference>
<feature type="domain" description="Recombinase" evidence="3">
    <location>
        <begin position="161"/>
        <end position="281"/>
    </location>
</feature>
<dbReference type="CDD" id="cd00338">
    <property type="entry name" value="Ser_Recombinase"/>
    <property type="match status" value="1"/>
</dbReference>
<dbReference type="SMART" id="SM00857">
    <property type="entry name" value="Resolvase"/>
    <property type="match status" value="1"/>
</dbReference>
<dbReference type="STRING" id="1391627.SAMN05216464_104373"/>
<gene>
    <name evidence="4" type="ORF">SAMN05216464_104373</name>
</gene>